<dbReference type="AlphaFoldDB" id="A0A6I1MRC0"/>
<dbReference type="EMBL" id="WHJC01000542">
    <property type="protein sequence ID" value="MPQ45260.1"/>
    <property type="molecule type" value="Genomic_DNA"/>
</dbReference>
<protein>
    <submittedName>
        <fullName evidence="2">Uncharacterized protein</fullName>
    </submittedName>
</protein>
<keyword evidence="1" id="KW-0812">Transmembrane</keyword>
<accession>A0A6I1MRC0</accession>
<evidence type="ECO:0000313" key="2">
    <source>
        <dbReference type="EMBL" id="MPQ45260.1"/>
    </source>
</evidence>
<feature type="non-terminal residue" evidence="2">
    <location>
        <position position="90"/>
    </location>
</feature>
<keyword evidence="1" id="KW-1133">Transmembrane helix</keyword>
<sequence>MFKNKFKEFKSSINSELKDLKRNPNQELKLTKKIINNKFIIKSLLFIFLIITLLMNLMVGSLNALTGLFDESIKEFSILGSSLNFLYIIK</sequence>
<dbReference type="RefSeq" id="WP_152892381.1">
    <property type="nucleotide sequence ID" value="NZ_WHJC01000542.1"/>
</dbReference>
<gene>
    <name evidence="2" type="ORF">GBZ86_16205</name>
</gene>
<name>A0A6I1MRC0_9CLOT</name>
<feature type="transmembrane region" description="Helical" evidence="1">
    <location>
        <begin position="39"/>
        <end position="59"/>
    </location>
</feature>
<organism evidence="2 3">
    <name type="scientific">Clostridium tarantellae</name>
    <dbReference type="NCBI Taxonomy" id="39493"/>
    <lineage>
        <taxon>Bacteria</taxon>
        <taxon>Bacillati</taxon>
        <taxon>Bacillota</taxon>
        <taxon>Clostridia</taxon>
        <taxon>Eubacteriales</taxon>
        <taxon>Clostridiaceae</taxon>
        <taxon>Clostridium</taxon>
    </lineage>
</organism>
<keyword evidence="1" id="KW-0472">Membrane</keyword>
<evidence type="ECO:0000256" key="1">
    <source>
        <dbReference type="SAM" id="Phobius"/>
    </source>
</evidence>
<keyword evidence="3" id="KW-1185">Reference proteome</keyword>
<evidence type="ECO:0000313" key="3">
    <source>
        <dbReference type="Proteomes" id="UP000430345"/>
    </source>
</evidence>
<proteinExistence type="predicted"/>
<comment type="caution">
    <text evidence="2">The sequence shown here is derived from an EMBL/GenBank/DDBJ whole genome shotgun (WGS) entry which is preliminary data.</text>
</comment>
<reference evidence="2 3" key="1">
    <citation type="submission" date="2019-10" db="EMBL/GenBank/DDBJ databases">
        <title>The Genome Sequence of Clostridium tarantellae Isolated from Fish Brain.</title>
        <authorList>
            <person name="Bano L."/>
            <person name="Kiel M."/>
            <person name="Sales G."/>
            <person name="Doxey A.C."/>
            <person name="Mansfield M.J."/>
            <person name="Schiavone M."/>
            <person name="Rossetto O."/>
            <person name="Pirazzini M."/>
            <person name="Dobrindt U."/>
            <person name="Montecucco C."/>
        </authorList>
    </citation>
    <scope>NUCLEOTIDE SEQUENCE [LARGE SCALE GENOMIC DNA]</scope>
    <source>
        <strain evidence="2 3">DSM 3997</strain>
    </source>
</reference>
<dbReference type="Proteomes" id="UP000430345">
    <property type="component" value="Unassembled WGS sequence"/>
</dbReference>